<dbReference type="InterPro" id="IPR025886">
    <property type="entry name" value="PP2-like"/>
</dbReference>
<dbReference type="InterPro" id="IPR036047">
    <property type="entry name" value="F-box-like_dom_sf"/>
</dbReference>
<dbReference type="CDD" id="cd22162">
    <property type="entry name" value="F-box_AtSKIP3-like"/>
    <property type="match status" value="1"/>
</dbReference>
<dbReference type="Proteomes" id="UP001177003">
    <property type="component" value="Chromosome 1"/>
</dbReference>
<organism evidence="1 2">
    <name type="scientific">Lactuca saligna</name>
    <name type="common">Willowleaf lettuce</name>
    <dbReference type="NCBI Taxonomy" id="75948"/>
    <lineage>
        <taxon>Eukaryota</taxon>
        <taxon>Viridiplantae</taxon>
        <taxon>Streptophyta</taxon>
        <taxon>Embryophyta</taxon>
        <taxon>Tracheophyta</taxon>
        <taxon>Spermatophyta</taxon>
        <taxon>Magnoliopsida</taxon>
        <taxon>eudicotyledons</taxon>
        <taxon>Gunneridae</taxon>
        <taxon>Pentapetalae</taxon>
        <taxon>asterids</taxon>
        <taxon>campanulids</taxon>
        <taxon>Asterales</taxon>
        <taxon>Asteraceae</taxon>
        <taxon>Cichorioideae</taxon>
        <taxon>Cichorieae</taxon>
        <taxon>Lactucinae</taxon>
        <taxon>Lactuca</taxon>
    </lineage>
</organism>
<dbReference type="PANTHER" id="PTHR32278:SF128">
    <property type="entry name" value="PHLOEM PROTEIN"/>
    <property type="match status" value="1"/>
</dbReference>
<accession>A0AA35VSR7</accession>
<sequence length="290" mass="32390">MNSEGNGGLGGTSAMNPTNFANLSEGCVSYILSFTSPREVGRASSISSEFKRFANSDSVWERFLPSDYLDIISRSVSPVVYSSKKELYLRLCDSPILIDDGRMSFSLNKQNGKKCFVLAARTLWIVWGDTLVFWRWRSFPSSRFKKVAELLAVCWLHIQGGMETRMLTLETTYAAYLVYNILETSHGLDFKGKTNVIYHSGGDDDVPTTLHTTVYLQPPKTGGSLHGSEDGDVMGGSPQRRADGWMEIELGRFYNGDIDGSVDIWFCETRELGWKSGLIVEGFDIRPIDP</sequence>
<dbReference type="SUPFAM" id="SSF81383">
    <property type="entry name" value="F-box domain"/>
    <property type="match status" value="1"/>
</dbReference>
<dbReference type="Gene3D" id="1.20.1280.50">
    <property type="match status" value="1"/>
</dbReference>
<name>A0AA35VSR7_LACSI</name>
<dbReference type="EMBL" id="OX465077">
    <property type="protein sequence ID" value="CAI9268762.1"/>
    <property type="molecule type" value="Genomic_DNA"/>
</dbReference>
<dbReference type="Pfam" id="PF14299">
    <property type="entry name" value="PP2"/>
    <property type="match status" value="1"/>
</dbReference>
<reference evidence="1" key="1">
    <citation type="submission" date="2023-04" db="EMBL/GenBank/DDBJ databases">
        <authorList>
            <person name="Vijverberg K."/>
            <person name="Xiong W."/>
            <person name="Schranz E."/>
        </authorList>
    </citation>
    <scope>NUCLEOTIDE SEQUENCE</scope>
</reference>
<keyword evidence="2" id="KW-1185">Reference proteome</keyword>
<protein>
    <recommendedName>
        <fullName evidence="3">F-box domain-containing protein</fullName>
    </recommendedName>
</protein>
<gene>
    <name evidence="1" type="ORF">LSALG_LOCUS9173</name>
</gene>
<evidence type="ECO:0000313" key="1">
    <source>
        <dbReference type="EMBL" id="CAI9268762.1"/>
    </source>
</evidence>
<dbReference type="PANTHER" id="PTHR32278">
    <property type="entry name" value="F-BOX DOMAIN-CONTAINING PROTEIN"/>
    <property type="match status" value="1"/>
</dbReference>
<dbReference type="AlphaFoldDB" id="A0AA35VSR7"/>
<evidence type="ECO:0008006" key="3">
    <source>
        <dbReference type="Google" id="ProtNLM"/>
    </source>
</evidence>
<proteinExistence type="predicted"/>
<evidence type="ECO:0000313" key="2">
    <source>
        <dbReference type="Proteomes" id="UP001177003"/>
    </source>
</evidence>